<dbReference type="Gene3D" id="1.10.287.20">
    <property type="entry name" value="Ubiquinol-cytochrome C reductase hinge domain"/>
    <property type="match status" value="1"/>
</dbReference>
<protein>
    <recommendedName>
        <fullName evidence="11">Complex III subunit VI</fullName>
    </recommendedName>
    <alternativeName>
        <fullName evidence="10">Mitochondrial hinge protein</fullName>
    </alternativeName>
</protein>
<sequence>MTLFGLIFLKKKREPAVHIGFTDFQPIHPGFAGSQPVLYRFCAYSVLEVHRTGQAIGSRFNRPVQSGFNNIEKKADMEPMDQKKLLEGICQSDCAKPKHGYEECVKRISGDDTGTKHCTGQYFDFLACVDKCVAPKLFSKLK</sequence>
<evidence type="ECO:0000256" key="10">
    <source>
        <dbReference type="ARBA" id="ARBA00044364"/>
    </source>
</evidence>
<keyword evidence="8" id="KW-0472">Membrane</keyword>
<dbReference type="AlphaFoldDB" id="A0A6A3BSV9"/>
<evidence type="ECO:0000256" key="8">
    <source>
        <dbReference type="ARBA" id="ARBA00023136"/>
    </source>
</evidence>
<dbReference type="EMBL" id="VEPZ02000784">
    <property type="protein sequence ID" value="KAE8719575.1"/>
    <property type="molecule type" value="Genomic_DNA"/>
</dbReference>
<dbReference type="InterPro" id="IPR036811">
    <property type="entry name" value="Ubol_cytC_Rdtase_hinge_dom_sf"/>
</dbReference>
<evidence type="ECO:0000313" key="13">
    <source>
        <dbReference type="EMBL" id="KAE8719575.1"/>
    </source>
</evidence>
<evidence type="ECO:0000256" key="6">
    <source>
        <dbReference type="ARBA" id="ARBA00022982"/>
    </source>
</evidence>
<evidence type="ECO:0000256" key="3">
    <source>
        <dbReference type="ARBA" id="ARBA00022448"/>
    </source>
</evidence>
<dbReference type="Proteomes" id="UP000436088">
    <property type="component" value="Unassembled WGS sequence"/>
</dbReference>
<keyword evidence="14" id="KW-1185">Reference proteome</keyword>
<keyword evidence="7" id="KW-0496">Mitochondrion</keyword>
<dbReference type="PANTHER" id="PTHR15336:SF13">
    <property type="entry name" value="UBIQUINOL-CYTOCHROME C REDUCTASE HINGE DOMAIN-CONTAINING PROTEIN"/>
    <property type="match status" value="1"/>
</dbReference>
<keyword evidence="3" id="KW-0813">Transport</keyword>
<dbReference type="SUPFAM" id="SSF81531">
    <property type="entry name" value="Non-heme 11 kDa protein of cytochrome bc1 complex (Ubiquinol-cytochrome c reductase)"/>
    <property type="match status" value="1"/>
</dbReference>
<keyword evidence="9" id="KW-1015">Disulfide bond</keyword>
<dbReference type="Pfam" id="PF02320">
    <property type="entry name" value="UCR_hinge"/>
    <property type="match status" value="1"/>
</dbReference>
<evidence type="ECO:0000256" key="1">
    <source>
        <dbReference type="ARBA" id="ARBA00004137"/>
    </source>
</evidence>
<evidence type="ECO:0000256" key="11">
    <source>
        <dbReference type="ARBA" id="ARBA00076110"/>
    </source>
</evidence>
<keyword evidence="4" id="KW-0679">Respiratory chain</keyword>
<comment type="similarity">
    <text evidence="2">Belongs to the UQCRH/QCR6 family.</text>
</comment>
<comment type="subcellular location">
    <subcellularLocation>
        <location evidence="1">Mitochondrion inner membrane</location>
        <topology evidence="1">Peripheral membrane protein</topology>
        <orientation evidence="1">Intermembrane side</orientation>
    </subcellularLocation>
</comment>
<organism evidence="13 14">
    <name type="scientific">Hibiscus syriacus</name>
    <name type="common">Rose of Sharon</name>
    <dbReference type="NCBI Taxonomy" id="106335"/>
    <lineage>
        <taxon>Eukaryota</taxon>
        <taxon>Viridiplantae</taxon>
        <taxon>Streptophyta</taxon>
        <taxon>Embryophyta</taxon>
        <taxon>Tracheophyta</taxon>
        <taxon>Spermatophyta</taxon>
        <taxon>Magnoliopsida</taxon>
        <taxon>eudicotyledons</taxon>
        <taxon>Gunneridae</taxon>
        <taxon>Pentapetalae</taxon>
        <taxon>rosids</taxon>
        <taxon>malvids</taxon>
        <taxon>Malvales</taxon>
        <taxon>Malvaceae</taxon>
        <taxon>Malvoideae</taxon>
        <taxon>Hibiscus</taxon>
    </lineage>
</organism>
<dbReference type="GO" id="GO:0006122">
    <property type="term" value="P:mitochondrial electron transport, ubiquinol to cytochrome c"/>
    <property type="evidence" value="ECO:0007669"/>
    <property type="project" value="InterPro"/>
</dbReference>
<dbReference type="InterPro" id="IPR003422">
    <property type="entry name" value="Cyt_b-c1_6"/>
</dbReference>
<evidence type="ECO:0000256" key="9">
    <source>
        <dbReference type="ARBA" id="ARBA00023157"/>
    </source>
</evidence>
<dbReference type="GO" id="GO:0005743">
    <property type="term" value="C:mitochondrial inner membrane"/>
    <property type="evidence" value="ECO:0007669"/>
    <property type="project" value="UniProtKB-SubCell"/>
</dbReference>
<feature type="domain" description="Ubiquinol-cytochrome C reductase hinge" evidence="12">
    <location>
        <begin position="81"/>
        <end position="142"/>
    </location>
</feature>
<evidence type="ECO:0000256" key="2">
    <source>
        <dbReference type="ARBA" id="ARBA00006498"/>
    </source>
</evidence>
<comment type="caution">
    <text evidence="13">The sequence shown here is derived from an EMBL/GenBank/DDBJ whole genome shotgun (WGS) entry which is preliminary data.</text>
</comment>
<proteinExistence type="inferred from homology"/>
<dbReference type="FunFam" id="1.10.287.20:FF:000001">
    <property type="entry name" value="Cytochrome b-c1 complex subunit 6"/>
    <property type="match status" value="1"/>
</dbReference>
<evidence type="ECO:0000256" key="5">
    <source>
        <dbReference type="ARBA" id="ARBA00022792"/>
    </source>
</evidence>
<accession>A0A6A3BSV9</accession>
<keyword evidence="5" id="KW-0999">Mitochondrion inner membrane</keyword>
<reference evidence="13" key="1">
    <citation type="submission" date="2019-09" db="EMBL/GenBank/DDBJ databases">
        <title>Draft genome information of white flower Hibiscus syriacus.</title>
        <authorList>
            <person name="Kim Y.-M."/>
        </authorList>
    </citation>
    <scope>NUCLEOTIDE SEQUENCE [LARGE SCALE GENOMIC DNA]</scope>
    <source>
        <strain evidence="13">YM2019G1</strain>
    </source>
</reference>
<evidence type="ECO:0000313" key="14">
    <source>
        <dbReference type="Proteomes" id="UP000436088"/>
    </source>
</evidence>
<gene>
    <name evidence="13" type="ORF">F3Y22_tig00109945pilonHSYRG00296</name>
</gene>
<evidence type="ECO:0000256" key="7">
    <source>
        <dbReference type="ARBA" id="ARBA00023128"/>
    </source>
</evidence>
<evidence type="ECO:0000259" key="12">
    <source>
        <dbReference type="Pfam" id="PF02320"/>
    </source>
</evidence>
<dbReference type="InterPro" id="IPR023184">
    <property type="entry name" value="Ubol_cytC_Rdtase_hinge_dom"/>
</dbReference>
<name>A0A6A3BSV9_HIBSY</name>
<keyword evidence="6" id="KW-0249">Electron transport</keyword>
<evidence type="ECO:0000256" key="4">
    <source>
        <dbReference type="ARBA" id="ARBA00022660"/>
    </source>
</evidence>
<dbReference type="PANTHER" id="PTHR15336">
    <property type="entry name" value="UBIQUINOL-CYTOCHROME C REDUCTASE COMPLEX 7.8 KDA PROTEIN"/>
    <property type="match status" value="1"/>
</dbReference>